<dbReference type="AlphaFoldDB" id="A0A2U9BQX0"/>
<evidence type="ECO:0000313" key="27">
    <source>
        <dbReference type="Proteomes" id="UP000246464"/>
    </source>
</evidence>
<gene>
    <name evidence="26" type="ORF">SMAX5B_007278</name>
</gene>
<accession>A0A2U9BQX0</accession>
<dbReference type="GO" id="GO:0005310">
    <property type="term" value="F:dicarboxylic acid transmembrane transporter activity"/>
    <property type="evidence" value="ECO:0007669"/>
    <property type="project" value="UniProtKB-ARBA"/>
</dbReference>
<dbReference type="Gene3D" id="1.50.40.10">
    <property type="entry name" value="Mitochondrial carrier domain"/>
    <property type="match status" value="1"/>
</dbReference>
<evidence type="ECO:0000256" key="7">
    <source>
        <dbReference type="ARBA" id="ARBA00022792"/>
    </source>
</evidence>
<evidence type="ECO:0000256" key="9">
    <source>
        <dbReference type="ARBA" id="ARBA00023055"/>
    </source>
</evidence>
<dbReference type="Pfam" id="PF00153">
    <property type="entry name" value="Mito_carr"/>
    <property type="match status" value="3"/>
</dbReference>
<name>A0A2U9BQX0_SCOMX</name>
<feature type="repeat" description="Solcar" evidence="23">
    <location>
        <begin position="215"/>
        <end position="302"/>
    </location>
</feature>
<keyword evidence="3 24" id="KW-0813">Transport</keyword>
<dbReference type="SUPFAM" id="SSF103506">
    <property type="entry name" value="Mitochondrial carrier"/>
    <property type="match status" value="1"/>
</dbReference>
<protein>
    <recommendedName>
        <fullName evidence="21">Mitochondrial dicarboxylate carrier</fullName>
    </recommendedName>
    <alternativeName>
        <fullName evidence="22">Solute carrier family 25 member 10</fullName>
    </alternativeName>
</protein>
<evidence type="ECO:0000256" key="22">
    <source>
        <dbReference type="ARBA" id="ARBA00076498"/>
    </source>
</evidence>
<keyword evidence="8" id="KW-1133">Transmembrane helix</keyword>
<keyword evidence="9" id="KW-0445">Lipid transport</keyword>
<dbReference type="FunFam" id="1.50.40.10:FF:000043">
    <property type="entry name" value="mitochondrial dicarboxylate carrier isoform X2"/>
    <property type="match status" value="1"/>
</dbReference>
<feature type="repeat" description="Solcar" evidence="23">
    <location>
        <begin position="311"/>
        <end position="394"/>
    </location>
</feature>
<evidence type="ECO:0000256" key="25">
    <source>
        <dbReference type="SAM" id="MobiDB-lite"/>
    </source>
</evidence>
<evidence type="ECO:0000256" key="11">
    <source>
        <dbReference type="ARBA" id="ARBA00023136"/>
    </source>
</evidence>
<keyword evidence="6" id="KW-0677">Repeat</keyword>
<dbReference type="GO" id="GO:0015297">
    <property type="term" value="F:antiporter activity"/>
    <property type="evidence" value="ECO:0007669"/>
    <property type="project" value="UniProtKB-KW"/>
</dbReference>
<comment type="catalytic activity">
    <reaction evidence="18">
        <text>malonate(out) + succinate(in) = malonate(in) + succinate(out)</text>
        <dbReference type="Rhea" id="RHEA:71667"/>
        <dbReference type="ChEBI" id="CHEBI:15792"/>
        <dbReference type="ChEBI" id="CHEBI:30031"/>
    </reaction>
</comment>
<keyword evidence="7" id="KW-0999">Mitochondrion inner membrane</keyword>
<dbReference type="STRING" id="52904.ENSSMAP00000005279"/>
<keyword evidence="10" id="KW-0496">Mitochondrion</keyword>
<dbReference type="InterPro" id="IPR002067">
    <property type="entry name" value="MCP"/>
</dbReference>
<comment type="catalytic activity">
    <reaction evidence="12">
        <text>(S)-malate(in) + sulfate(out) = (S)-malate(out) + sulfate(in)</text>
        <dbReference type="Rhea" id="RHEA:71615"/>
        <dbReference type="ChEBI" id="CHEBI:15589"/>
        <dbReference type="ChEBI" id="CHEBI:16189"/>
    </reaction>
</comment>
<comment type="catalytic activity">
    <reaction evidence="15">
        <text>malonate(out) + (S)-malate(in) = malonate(in) + (S)-malate(out)</text>
        <dbReference type="Rhea" id="RHEA:71611"/>
        <dbReference type="ChEBI" id="CHEBI:15589"/>
        <dbReference type="ChEBI" id="CHEBI:15792"/>
    </reaction>
</comment>
<evidence type="ECO:0000256" key="24">
    <source>
        <dbReference type="RuleBase" id="RU000488"/>
    </source>
</evidence>
<reference evidence="26 27" key="1">
    <citation type="submission" date="2017-12" db="EMBL/GenBank/DDBJ databases">
        <title>Integrating genomic resources of turbot (Scophthalmus maximus) in depth evaluation of genetic and physical mapping variation across individuals.</title>
        <authorList>
            <person name="Martinez P."/>
        </authorList>
    </citation>
    <scope>NUCLEOTIDE SEQUENCE [LARGE SCALE GENOMIC DNA]</scope>
</reference>
<evidence type="ECO:0000256" key="17">
    <source>
        <dbReference type="ARBA" id="ARBA00051541"/>
    </source>
</evidence>
<comment type="catalytic activity">
    <reaction evidence="16">
        <text>(S)-malate(in) + succinate(out) = (S)-malate(out) + succinate(in)</text>
        <dbReference type="Rhea" id="RHEA:29327"/>
        <dbReference type="ChEBI" id="CHEBI:15589"/>
        <dbReference type="ChEBI" id="CHEBI:30031"/>
    </reaction>
</comment>
<keyword evidence="5 23" id="KW-0812">Transmembrane</keyword>
<evidence type="ECO:0000256" key="5">
    <source>
        <dbReference type="ARBA" id="ARBA00022692"/>
    </source>
</evidence>
<evidence type="ECO:0000256" key="6">
    <source>
        <dbReference type="ARBA" id="ARBA00022737"/>
    </source>
</evidence>
<evidence type="ECO:0000256" key="12">
    <source>
        <dbReference type="ARBA" id="ARBA00037004"/>
    </source>
</evidence>
<comment type="subcellular location">
    <subcellularLocation>
        <location evidence="1">Mitochondrion inner membrane</location>
        <topology evidence="1">Multi-pass membrane protein</topology>
    </subcellularLocation>
</comment>
<feature type="region of interest" description="Disordered" evidence="25">
    <location>
        <begin position="87"/>
        <end position="114"/>
    </location>
</feature>
<sequence length="401" mass="44371">MWSTVHLKRQDTHLPLCGCAESTFVSRGPRASRWLRRPRWQLAALLACVYRCLPLRLTHPADERARTHTHRRVSRVDAHIMWRGDRQPLPAARPAGPRGSPRLPAASDDGGGNGTMAERRMSRWYFGGLASCGAACCTHPLDLIKVHLQTQQEVKMRMVGMAVHVVKNDGVLALYSGLSASLCRQMSYSLTRFAIYETVRDMMGSTSQGPMPFYQKVLLGAFGGFTGGFVGTPADMVNVRMQNDMKLPPELRRNYKHAIDGVFRVFREEGVRRLFSGATMASSRGAMVTVGQLACYDQVKQLVLGTGMMGDGMPTHFLSSFIAGGCATFLCQPLDVLKTRLMNSKGEYTGVTHCLRVTAKLGPLAFYKGLVPAGIRLIPHTVLTFVFLEQLKKHFGIRIIS</sequence>
<dbReference type="PANTHER" id="PTHR45618">
    <property type="entry name" value="MITOCHONDRIAL DICARBOXYLATE CARRIER-RELATED"/>
    <property type="match status" value="1"/>
</dbReference>
<dbReference type="EMBL" id="CP026250">
    <property type="protein sequence ID" value="AWP06030.1"/>
    <property type="molecule type" value="Genomic_DNA"/>
</dbReference>
<evidence type="ECO:0000256" key="8">
    <source>
        <dbReference type="ARBA" id="ARBA00022989"/>
    </source>
</evidence>
<evidence type="ECO:0000256" key="1">
    <source>
        <dbReference type="ARBA" id="ARBA00004448"/>
    </source>
</evidence>
<organism evidence="26 27">
    <name type="scientific">Scophthalmus maximus</name>
    <name type="common">Turbot</name>
    <name type="synonym">Psetta maxima</name>
    <dbReference type="NCBI Taxonomy" id="52904"/>
    <lineage>
        <taxon>Eukaryota</taxon>
        <taxon>Metazoa</taxon>
        <taxon>Chordata</taxon>
        <taxon>Craniata</taxon>
        <taxon>Vertebrata</taxon>
        <taxon>Euteleostomi</taxon>
        <taxon>Actinopterygii</taxon>
        <taxon>Neopterygii</taxon>
        <taxon>Teleostei</taxon>
        <taxon>Neoteleostei</taxon>
        <taxon>Acanthomorphata</taxon>
        <taxon>Carangaria</taxon>
        <taxon>Pleuronectiformes</taxon>
        <taxon>Pleuronectoidei</taxon>
        <taxon>Scophthalmidae</taxon>
        <taxon>Scophthalmus</taxon>
    </lineage>
</organism>
<evidence type="ECO:0000256" key="20">
    <source>
        <dbReference type="ARBA" id="ARBA00057945"/>
    </source>
</evidence>
<evidence type="ECO:0000256" key="18">
    <source>
        <dbReference type="ARBA" id="ARBA00051777"/>
    </source>
</evidence>
<evidence type="ECO:0000256" key="14">
    <source>
        <dbReference type="ARBA" id="ARBA00050604"/>
    </source>
</evidence>
<comment type="catalytic activity">
    <reaction evidence="17">
        <text>(S)-malate(in) + phosphate(out) = (S)-malate(out) + phosphate(in)</text>
        <dbReference type="Rhea" id="RHEA:71607"/>
        <dbReference type="ChEBI" id="CHEBI:15589"/>
        <dbReference type="ChEBI" id="CHEBI:43474"/>
    </reaction>
</comment>
<comment type="catalytic activity">
    <reaction evidence="14">
        <text>malonate(out) + phosphate(in) = malonate(in) + phosphate(out)</text>
        <dbReference type="Rhea" id="RHEA:71623"/>
        <dbReference type="ChEBI" id="CHEBI:15792"/>
        <dbReference type="ChEBI" id="CHEBI:43474"/>
    </reaction>
</comment>
<keyword evidence="27" id="KW-1185">Reference proteome</keyword>
<feature type="repeat" description="Solcar" evidence="23">
    <location>
        <begin position="118"/>
        <end position="202"/>
    </location>
</feature>
<feature type="compositionally biased region" description="Low complexity" evidence="25">
    <location>
        <begin position="88"/>
        <end position="106"/>
    </location>
</feature>
<evidence type="ECO:0000256" key="10">
    <source>
        <dbReference type="ARBA" id="ARBA00023128"/>
    </source>
</evidence>
<comment type="catalytic activity">
    <reaction evidence="19">
        <text>succinate(out) + phosphate(in) = succinate(in) + phosphate(out)</text>
        <dbReference type="Rhea" id="RHEA:71627"/>
        <dbReference type="ChEBI" id="CHEBI:30031"/>
        <dbReference type="ChEBI" id="CHEBI:43474"/>
    </reaction>
</comment>
<comment type="function">
    <text evidence="20">Catalyzes the electroneutral exchange or flux of physiologically important metabolites such as dicarboxylates (malonate, malate, succinate), inorganic sulfur-containing anions, and phosphate, across mitochondrial inner membrane. Plays an important role in gluconeogenesis, fatty acid metabolism, urea synthesis, and sulfur metabolism, particularly in liver, by supplying the substrates for the different metabolic processes. Regulates fatty acid release from adipocytes, and contributes to systemic insulin sensitivity.</text>
</comment>
<evidence type="ECO:0000256" key="23">
    <source>
        <dbReference type="PROSITE-ProRule" id="PRU00282"/>
    </source>
</evidence>
<comment type="catalytic activity">
    <reaction evidence="13">
        <text>sulfate(out) + phosphate(in) = sulfate(in) + phosphate(out)</text>
        <dbReference type="Rhea" id="RHEA:71631"/>
        <dbReference type="ChEBI" id="CHEBI:16189"/>
        <dbReference type="ChEBI" id="CHEBI:43474"/>
    </reaction>
</comment>
<dbReference type="InterPro" id="IPR050391">
    <property type="entry name" value="Mito_Metabolite_Transporter"/>
</dbReference>
<evidence type="ECO:0000256" key="4">
    <source>
        <dbReference type="ARBA" id="ARBA00022449"/>
    </source>
</evidence>
<dbReference type="GO" id="GO:0006869">
    <property type="term" value="P:lipid transport"/>
    <property type="evidence" value="ECO:0007669"/>
    <property type="project" value="UniProtKB-KW"/>
</dbReference>
<proteinExistence type="inferred from homology"/>
<dbReference type="PROSITE" id="PS50920">
    <property type="entry name" value="SOLCAR"/>
    <property type="match status" value="3"/>
</dbReference>
<dbReference type="Proteomes" id="UP000246464">
    <property type="component" value="Chromosome 8"/>
</dbReference>
<dbReference type="GO" id="GO:0005743">
    <property type="term" value="C:mitochondrial inner membrane"/>
    <property type="evidence" value="ECO:0007669"/>
    <property type="project" value="UniProtKB-SubCell"/>
</dbReference>
<evidence type="ECO:0000256" key="16">
    <source>
        <dbReference type="ARBA" id="ARBA00050932"/>
    </source>
</evidence>
<evidence type="ECO:0000256" key="15">
    <source>
        <dbReference type="ARBA" id="ARBA00050795"/>
    </source>
</evidence>
<evidence type="ECO:0000256" key="21">
    <source>
        <dbReference type="ARBA" id="ARBA00072782"/>
    </source>
</evidence>
<evidence type="ECO:0000256" key="19">
    <source>
        <dbReference type="ARBA" id="ARBA00052941"/>
    </source>
</evidence>
<evidence type="ECO:0000256" key="2">
    <source>
        <dbReference type="ARBA" id="ARBA00006375"/>
    </source>
</evidence>
<keyword evidence="4" id="KW-0050">Antiport</keyword>
<dbReference type="InterPro" id="IPR018108">
    <property type="entry name" value="MCP_transmembrane"/>
</dbReference>
<keyword evidence="11 23" id="KW-0472">Membrane</keyword>
<comment type="similarity">
    <text evidence="2 24">Belongs to the mitochondrial carrier (TC 2.A.29) family.</text>
</comment>
<evidence type="ECO:0000313" key="26">
    <source>
        <dbReference type="EMBL" id="AWP06030.1"/>
    </source>
</evidence>
<dbReference type="InterPro" id="IPR023395">
    <property type="entry name" value="MCP_dom_sf"/>
</dbReference>
<evidence type="ECO:0000256" key="3">
    <source>
        <dbReference type="ARBA" id="ARBA00022448"/>
    </source>
</evidence>
<dbReference type="PRINTS" id="PR00784">
    <property type="entry name" value="MTUNCOUPLING"/>
</dbReference>
<evidence type="ECO:0000256" key="13">
    <source>
        <dbReference type="ARBA" id="ARBA00050259"/>
    </source>
</evidence>